<protein>
    <recommendedName>
        <fullName evidence="3">Small ribosomal subunit protein bS16</fullName>
    </recommendedName>
</protein>
<organism evidence="5 6">
    <name type="scientific">Candidatus Nealsonbacteria bacterium CG23_combo_of_CG06-09_8_20_14_all_36_12</name>
    <dbReference type="NCBI Taxonomy" id="1974718"/>
    <lineage>
        <taxon>Bacteria</taxon>
        <taxon>Candidatus Nealsoniibacteriota</taxon>
    </lineage>
</organism>
<dbReference type="SUPFAM" id="SSF54565">
    <property type="entry name" value="Ribosomal protein S16"/>
    <property type="match status" value="1"/>
</dbReference>
<dbReference type="EMBL" id="PCRS01000003">
    <property type="protein sequence ID" value="PIP25158.1"/>
    <property type="molecule type" value="Genomic_DNA"/>
</dbReference>
<dbReference type="GO" id="GO:0006412">
    <property type="term" value="P:translation"/>
    <property type="evidence" value="ECO:0007669"/>
    <property type="project" value="UniProtKB-UniRule"/>
</dbReference>
<dbReference type="AlphaFoldDB" id="A0A2G9Z0Z3"/>
<dbReference type="InterPro" id="IPR023803">
    <property type="entry name" value="Ribosomal_bS16_dom_sf"/>
</dbReference>
<comment type="similarity">
    <text evidence="3">Belongs to the bacterial ribosomal protein bS16 family.</text>
</comment>
<accession>A0A2G9Z0Z3</accession>
<dbReference type="Proteomes" id="UP000228681">
    <property type="component" value="Unassembled WGS sequence"/>
</dbReference>
<evidence type="ECO:0000256" key="1">
    <source>
        <dbReference type="ARBA" id="ARBA00022980"/>
    </source>
</evidence>
<evidence type="ECO:0000313" key="5">
    <source>
        <dbReference type="EMBL" id="PIP25158.1"/>
    </source>
</evidence>
<dbReference type="Pfam" id="PF00886">
    <property type="entry name" value="Ribosomal_S16"/>
    <property type="match status" value="1"/>
</dbReference>
<evidence type="ECO:0000256" key="4">
    <source>
        <dbReference type="SAM" id="MobiDB-lite"/>
    </source>
</evidence>
<dbReference type="PANTHER" id="PTHR12919:SF20">
    <property type="entry name" value="SMALL RIBOSOMAL SUBUNIT PROTEIN BS16M"/>
    <property type="match status" value="1"/>
</dbReference>
<reference evidence="5 6" key="1">
    <citation type="submission" date="2017-09" db="EMBL/GenBank/DDBJ databases">
        <title>Depth-based differentiation of microbial function through sediment-hosted aquifers and enrichment of novel symbionts in the deep terrestrial subsurface.</title>
        <authorList>
            <person name="Probst A.J."/>
            <person name="Ladd B."/>
            <person name="Jarett J.K."/>
            <person name="Geller-Mcgrath D.E."/>
            <person name="Sieber C.M."/>
            <person name="Emerson J.B."/>
            <person name="Anantharaman K."/>
            <person name="Thomas B.C."/>
            <person name="Malmstrom R."/>
            <person name="Stieglmeier M."/>
            <person name="Klingl A."/>
            <person name="Woyke T."/>
            <person name="Ryan C.M."/>
            <person name="Banfield J.F."/>
        </authorList>
    </citation>
    <scope>NUCLEOTIDE SEQUENCE [LARGE SCALE GENOMIC DNA]</scope>
    <source>
        <strain evidence="5">CG23_combo_of_CG06-09_8_20_14_all_36_12</strain>
    </source>
</reference>
<sequence length="165" mass="18468">MEAPGVPSRKELLLRGRGVHYVHMLVIRLFRVGKKNQPAFRIVVTNKRKPPRGGRFVEEVGFYNPLTKEKVLKEERIKYWLSVGAKPSETIYNLLVSEKIIEGKKIPVHKKSKKPAAVETPAGKEEPSFAKASASDKSSADKSEDKEKPAEETSKEEKTEKAATA</sequence>
<gene>
    <name evidence="3 5" type="primary">rpsP</name>
    <name evidence="5" type="ORF">COX34_00230</name>
</gene>
<dbReference type="PANTHER" id="PTHR12919">
    <property type="entry name" value="30S RIBOSOMAL PROTEIN S16"/>
    <property type="match status" value="1"/>
</dbReference>
<dbReference type="HAMAP" id="MF_00385">
    <property type="entry name" value="Ribosomal_bS16"/>
    <property type="match status" value="1"/>
</dbReference>
<evidence type="ECO:0000256" key="2">
    <source>
        <dbReference type="ARBA" id="ARBA00023274"/>
    </source>
</evidence>
<proteinExistence type="inferred from homology"/>
<dbReference type="GO" id="GO:0015935">
    <property type="term" value="C:small ribosomal subunit"/>
    <property type="evidence" value="ECO:0007669"/>
    <property type="project" value="TreeGrafter"/>
</dbReference>
<keyword evidence="1 3" id="KW-0689">Ribosomal protein</keyword>
<evidence type="ECO:0000256" key="3">
    <source>
        <dbReference type="HAMAP-Rule" id="MF_00385"/>
    </source>
</evidence>
<feature type="compositionally biased region" description="Basic and acidic residues" evidence="4">
    <location>
        <begin position="138"/>
        <end position="165"/>
    </location>
</feature>
<feature type="region of interest" description="Disordered" evidence="4">
    <location>
        <begin position="108"/>
        <end position="165"/>
    </location>
</feature>
<dbReference type="GO" id="GO:0003735">
    <property type="term" value="F:structural constituent of ribosome"/>
    <property type="evidence" value="ECO:0007669"/>
    <property type="project" value="InterPro"/>
</dbReference>
<dbReference type="Gene3D" id="3.30.1320.10">
    <property type="match status" value="1"/>
</dbReference>
<dbReference type="GO" id="GO:0005737">
    <property type="term" value="C:cytoplasm"/>
    <property type="evidence" value="ECO:0007669"/>
    <property type="project" value="UniProtKB-ARBA"/>
</dbReference>
<dbReference type="InterPro" id="IPR000307">
    <property type="entry name" value="Ribosomal_bS16"/>
</dbReference>
<comment type="caution">
    <text evidence="5">The sequence shown here is derived from an EMBL/GenBank/DDBJ whole genome shotgun (WGS) entry which is preliminary data.</text>
</comment>
<evidence type="ECO:0000313" key="6">
    <source>
        <dbReference type="Proteomes" id="UP000228681"/>
    </source>
</evidence>
<dbReference type="NCBIfam" id="TIGR00002">
    <property type="entry name" value="S16"/>
    <property type="match status" value="1"/>
</dbReference>
<keyword evidence="2 3" id="KW-0687">Ribonucleoprotein</keyword>
<name>A0A2G9Z0Z3_9BACT</name>